<reference evidence="1" key="2">
    <citation type="journal article" date="2015" name="Fish Shellfish Immunol.">
        <title>Early steps in the European eel (Anguilla anguilla)-Vibrio vulnificus interaction in the gills: Role of the RtxA13 toxin.</title>
        <authorList>
            <person name="Callol A."/>
            <person name="Pajuelo D."/>
            <person name="Ebbesson L."/>
            <person name="Teles M."/>
            <person name="MacKenzie S."/>
            <person name="Amaro C."/>
        </authorList>
    </citation>
    <scope>NUCLEOTIDE SEQUENCE</scope>
</reference>
<accession>A0A0E9SIV3</accession>
<dbReference type="AlphaFoldDB" id="A0A0E9SIV3"/>
<name>A0A0E9SIV3_ANGAN</name>
<protein>
    <submittedName>
        <fullName evidence="1">Uncharacterized protein</fullName>
    </submittedName>
</protein>
<sequence>MYFKILNYILKYKYKYVFVLTKVWLRSKLFYVLKPSHMTACFHHFPTFFLLKQAQYLQYSFRPTAINKWNIYMNCKHAQ</sequence>
<dbReference type="EMBL" id="GBXM01067293">
    <property type="protein sequence ID" value="JAH41284.1"/>
    <property type="molecule type" value="Transcribed_RNA"/>
</dbReference>
<organism evidence="1">
    <name type="scientific">Anguilla anguilla</name>
    <name type="common">European freshwater eel</name>
    <name type="synonym">Muraena anguilla</name>
    <dbReference type="NCBI Taxonomy" id="7936"/>
    <lineage>
        <taxon>Eukaryota</taxon>
        <taxon>Metazoa</taxon>
        <taxon>Chordata</taxon>
        <taxon>Craniata</taxon>
        <taxon>Vertebrata</taxon>
        <taxon>Euteleostomi</taxon>
        <taxon>Actinopterygii</taxon>
        <taxon>Neopterygii</taxon>
        <taxon>Teleostei</taxon>
        <taxon>Anguilliformes</taxon>
        <taxon>Anguillidae</taxon>
        <taxon>Anguilla</taxon>
    </lineage>
</organism>
<reference evidence="1" key="1">
    <citation type="submission" date="2014-11" db="EMBL/GenBank/DDBJ databases">
        <authorList>
            <person name="Amaro Gonzalez C."/>
        </authorList>
    </citation>
    <scope>NUCLEOTIDE SEQUENCE</scope>
</reference>
<proteinExistence type="predicted"/>
<evidence type="ECO:0000313" key="1">
    <source>
        <dbReference type="EMBL" id="JAH41284.1"/>
    </source>
</evidence>